<dbReference type="PANTHER" id="PTHR43157:SF31">
    <property type="entry name" value="PHOSPHATIDYLINOSITOL-GLYCAN BIOSYNTHESIS CLASS F PROTEIN"/>
    <property type="match status" value="1"/>
</dbReference>
<evidence type="ECO:0000313" key="2">
    <source>
        <dbReference type="EMBL" id="NDJ90613.1"/>
    </source>
</evidence>
<dbReference type="InterPro" id="IPR036291">
    <property type="entry name" value="NAD(P)-bd_dom_sf"/>
</dbReference>
<dbReference type="Proteomes" id="UP000092668">
    <property type="component" value="Unassembled WGS sequence"/>
</dbReference>
<dbReference type="PANTHER" id="PTHR43157">
    <property type="entry name" value="PHOSPHATIDYLINOSITOL-GLYCAN BIOSYNTHESIS CLASS F PROTEIN-RELATED"/>
    <property type="match status" value="1"/>
</dbReference>
<reference evidence="2 5" key="2">
    <citation type="submission" date="2020-01" db="EMBL/GenBank/DDBJ databases">
        <authorList>
            <person name="Sanchez-Estrada R."/>
            <person name="Gonzalez-Y-Merchand J.A."/>
            <person name="Rivera-Gutierrez S."/>
        </authorList>
    </citation>
    <scope>NUCLEOTIDE SEQUENCE [LARGE SCALE GENOMIC DNA]</scope>
    <source>
        <strain evidence="2 5">CST 7247</strain>
    </source>
</reference>
<dbReference type="PRINTS" id="PR00081">
    <property type="entry name" value="GDHRDH"/>
</dbReference>
<dbReference type="InterPro" id="IPR002347">
    <property type="entry name" value="SDR_fam"/>
</dbReference>
<proteinExistence type="predicted"/>
<dbReference type="CDD" id="cd05327">
    <property type="entry name" value="retinol-DH_like_SDR_c_like"/>
    <property type="match status" value="1"/>
</dbReference>
<dbReference type="RefSeq" id="WP_065287065.1">
    <property type="nucleotide sequence ID" value="NZ_JAACYR010000057.1"/>
</dbReference>
<keyword evidence="4" id="KW-1185">Reference proteome</keyword>
<accession>A0A1B8SKI0</accession>
<evidence type="ECO:0000313" key="4">
    <source>
        <dbReference type="Proteomes" id="UP000092668"/>
    </source>
</evidence>
<reference evidence="3 4" key="1">
    <citation type="submission" date="2015-06" db="EMBL/GenBank/DDBJ databases">
        <title>Genome sequence of Mycobacterium kumamotonense strain Roo.</title>
        <authorList>
            <person name="Greninger A.L."/>
            <person name="Cunningham G."/>
            <person name="Miller S."/>
        </authorList>
    </citation>
    <scope>NUCLEOTIDE SEQUENCE [LARGE SCALE GENOMIC DNA]</scope>
    <source>
        <strain evidence="3 4">Roo</strain>
    </source>
</reference>
<dbReference type="STRING" id="354243.BST28_03435"/>
<organism evidence="3 4">
    <name type="scientific">Mycolicibacter kumamotonensis</name>
    <dbReference type="NCBI Taxonomy" id="354243"/>
    <lineage>
        <taxon>Bacteria</taxon>
        <taxon>Bacillati</taxon>
        <taxon>Actinomycetota</taxon>
        <taxon>Actinomycetes</taxon>
        <taxon>Mycobacteriales</taxon>
        <taxon>Mycobacteriaceae</taxon>
        <taxon>Mycolicibacter</taxon>
    </lineage>
</organism>
<dbReference type="OrthoDB" id="4449798at2"/>
<dbReference type="SUPFAM" id="SSF51735">
    <property type="entry name" value="NAD(P)-binding Rossmann-fold domains"/>
    <property type="match status" value="1"/>
</dbReference>
<name>A0A1B8SKI0_9MYCO</name>
<protein>
    <submittedName>
        <fullName evidence="2">SDR family NAD(P)-dependent oxidoreductase</fullName>
    </submittedName>
    <submittedName>
        <fullName evidence="3">Short-chain dehydrogenase</fullName>
    </submittedName>
</protein>
<evidence type="ECO:0000313" key="5">
    <source>
        <dbReference type="Proteomes" id="UP000466523"/>
    </source>
</evidence>
<dbReference type="EMBL" id="JAACYR010000057">
    <property type="protein sequence ID" value="NDJ90613.1"/>
    <property type="molecule type" value="Genomic_DNA"/>
</dbReference>
<dbReference type="PATRIC" id="fig|354243.3.peg.630"/>
<dbReference type="GO" id="GO:0016491">
    <property type="term" value="F:oxidoreductase activity"/>
    <property type="evidence" value="ECO:0007669"/>
    <property type="project" value="UniProtKB-KW"/>
</dbReference>
<evidence type="ECO:0000313" key="3">
    <source>
        <dbReference type="EMBL" id="OBY33256.1"/>
    </source>
</evidence>
<sequence>MSATAWTLAKGSPQHGRTAVVTGANTGVGLEVARGLARLGATVVLACRNRDAADAAHHDILRTAPDARVDVVHLDVSDLASVRACAEELRAGYSVIDVLVNNAGVMHQTRELTVDGFEGDLGTNFLGPFALTGLLLDRVLASRSGRIVAVNSKTSRGGRIAFDDLQLTKSFTPAVAYTQSKLAQLMATYELQRRLDSLGSEAISLAAHPGGSRTGILREQSRAVRWVFDRRFRYLMGWFTQGPADGALPMLRAATDPAATGGQFYGPGGRFEQIGPPVLVRAPRRSHDAEAQQRLWKIAEELTGVTYPLTREPS</sequence>
<dbReference type="NCBIfam" id="NF004846">
    <property type="entry name" value="PRK06197.1"/>
    <property type="match status" value="1"/>
</dbReference>
<comment type="caution">
    <text evidence="3">The sequence shown here is derived from an EMBL/GenBank/DDBJ whole genome shotgun (WGS) entry which is preliminary data.</text>
</comment>
<dbReference type="Proteomes" id="UP000466523">
    <property type="component" value="Unassembled WGS sequence"/>
</dbReference>
<dbReference type="EMBL" id="LFOE01000002">
    <property type="protein sequence ID" value="OBY33256.1"/>
    <property type="molecule type" value="Genomic_DNA"/>
</dbReference>
<gene>
    <name evidence="3" type="ORF">ACT18_02975</name>
    <name evidence="2" type="ORF">GWR20_15860</name>
</gene>
<keyword evidence="1" id="KW-0560">Oxidoreductase</keyword>
<dbReference type="Gene3D" id="3.40.50.720">
    <property type="entry name" value="NAD(P)-binding Rossmann-like Domain"/>
    <property type="match status" value="1"/>
</dbReference>
<dbReference type="AlphaFoldDB" id="A0A1B8SKI0"/>
<evidence type="ECO:0000256" key="1">
    <source>
        <dbReference type="ARBA" id="ARBA00023002"/>
    </source>
</evidence>
<dbReference type="Pfam" id="PF00106">
    <property type="entry name" value="adh_short"/>
    <property type="match status" value="1"/>
</dbReference>